<dbReference type="Proteomes" id="UP000198571">
    <property type="component" value="Unassembled WGS sequence"/>
</dbReference>
<evidence type="ECO:0000256" key="1">
    <source>
        <dbReference type="ARBA" id="ARBA00004141"/>
    </source>
</evidence>
<accession>A0A1H9Q9U9</accession>
<keyword evidence="2 6" id="KW-0812">Transmembrane</keyword>
<dbReference type="EMBL" id="FOGT01000002">
    <property type="protein sequence ID" value="SER57291.1"/>
    <property type="molecule type" value="Genomic_DNA"/>
</dbReference>
<feature type="coiled-coil region" evidence="5">
    <location>
        <begin position="598"/>
        <end position="650"/>
    </location>
</feature>
<keyword evidence="3 6" id="KW-1133">Transmembrane helix</keyword>
<proteinExistence type="predicted"/>
<evidence type="ECO:0000313" key="8">
    <source>
        <dbReference type="EMBL" id="SER57291.1"/>
    </source>
</evidence>
<feature type="domain" description="ABC-2 type transporter transmembrane" evidence="7">
    <location>
        <begin position="686"/>
        <end position="869"/>
    </location>
</feature>
<evidence type="ECO:0000259" key="7">
    <source>
        <dbReference type="Pfam" id="PF12698"/>
    </source>
</evidence>
<feature type="domain" description="ABC-2 type transporter transmembrane" evidence="7">
    <location>
        <begin position="29"/>
        <end position="164"/>
    </location>
</feature>
<dbReference type="NCBIfam" id="TIGR03062">
    <property type="entry name" value="pip_yhgE_Cterm"/>
    <property type="match status" value="1"/>
</dbReference>
<dbReference type="GO" id="GO:0016020">
    <property type="term" value="C:membrane"/>
    <property type="evidence" value="ECO:0007669"/>
    <property type="project" value="UniProtKB-SubCell"/>
</dbReference>
<feature type="transmembrane region" description="Helical" evidence="6">
    <location>
        <begin position="736"/>
        <end position="759"/>
    </location>
</feature>
<feature type="transmembrane region" description="Helical" evidence="6">
    <location>
        <begin position="20"/>
        <end position="38"/>
    </location>
</feature>
<dbReference type="AlphaFoldDB" id="A0A1H9Q9U9"/>
<evidence type="ECO:0000313" key="9">
    <source>
        <dbReference type="Proteomes" id="UP000198571"/>
    </source>
</evidence>
<evidence type="ECO:0000256" key="2">
    <source>
        <dbReference type="ARBA" id="ARBA00022692"/>
    </source>
</evidence>
<feature type="transmembrane region" description="Helical" evidence="6">
    <location>
        <begin position="795"/>
        <end position="814"/>
    </location>
</feature>
<dbReference type="NCBIfam" id="TIGR03061">
    <property type="entry name" value="pip_yhgE_Nterm"/>
    <property type="match status" value="1"/>
</dbReference>
<feature type="transmembrane region" description="Helical" evidence="6">
    <location>
        <begin position="695"/>
        <end position="716"/>
    </location>
</feature>
<dbReference type="PANTHER" id="PTHR43077:SF10">
    <property type="entry name" value="TRANSPORT PERMEASE PROTEIN"/>
    <property type="match status" value="1"/>
</dbReference>
<sequence>MTHVWKIFKQDLLNIKRVPLVGILLIGLAILPSLYAWFNLSASWDPYANTEGVQVAVVNEDKGAYVDGEFINVGEELTENLQNNDNFGWSFVERKEAEKGVEYGDYYASVYISSSFSEDLSSVVKGEPESAQVHYQVNEKVNAIAPKMTSAGASAIVKEINEQFIEETSKTLFQEFDRLGLKLEEELPTFRRIKQTVYDLESHFPAVNEFAEQVVAFDENWEEIDNHINQFLELRSLSPQIDDGTEQILLLESRLPEINELGEGVLQLEETIPDIEKAVAEVDELNNRFADIADLLEEALDGAREAQVTIENAQERLPEVEERADSIEDYSEALMVFIDEVEGSSEKVSETVAQQALFASQTAASAENTLNMFIDNEEEDKAKDVLKELDKQLANHIDVLDNAIDMYSSIHDYSGDEELLEVINQLTKVKEHLQTFQKELQGALTTIESGQTPGKDLIESLQSTASETEQMAGGLHDYLMGEGADQTDQAIQNLRSGLENVGNSFEENYKALQTVEETLENAEKIAVNGEESIEEQIERLPELEESIKNITQQIQDTLPLITEAIESAAAFVREDLPGIEAKIYETADFIRDDLPKVKEDYRRLTELLEENMPQVEEAVNDLAELSHSELPEMEENLGEVADQIRDIEEEDRLNEIISVLRNDLDEETDFFANPVNLVEEELFPIPNYGSANAPFYTTLSLWVGALLLSNLISTNLHTVDRHPEFTLRSIYLGRMILFLIVGVLQGLIVSIGNLTLLGVYADSPYLFVLFSVIIAVVFMTMVYTLASILGNIGKALAIVLLVLQLSGGGGTFPIEVAPPFFQQINPYLPFTYAINLLREAAGGIIPALVWKNVIILSGFWLLTLAVGLLLKPVLASRIERTYAKSKSSRLVE</sequence>
<reference evidence="9" key="1">
    <citation type="submission" date="2016-10" db="EMBL/GenBank/DDBJ databases">
        <authorList>
            <person name="Varghese N."/>
            <person name="Submissions S."/>
        </authorList>
    </citation>
    <scope>NUCLEOTIDE SEQUENCE [LARGE SCALE GENOMIC DNA]</scope>
    <source>
        <strain evidence="9">S9</strain>
    </source>
</reference>
<feature type="transmembrane region" description="Helical" evidence="6">
    <location>
        <begin position="765"/>
        <end position="788"/>
    </location>
</feature>
<keyword evidence="5" id="KW-0175">Coiled coil</keyword>
<feature type="transmembrane region" description="Helical" evidence="6">
    <location>
        <begin position="853"/>
        <end position="874"/>
    </location>
</feature>
<feature type="coiled-coil region" evidence="5">
    <location>
        <begin position="512"/>
        <end position="553"/>
    </location>
</feature>
<dbReference type="InterPro" id="IPR017501">
    <property type="entry name" value="Phage_infect_YhgE_C"/>
</dbReference>
<organism evidence="8 9">
    <name type="scientific">Salipaludibacillus aurantiacus</name>
    <dbReference type="NCBI Taxonomy" id="1601833"/>
    <lineage>
        <taxon>Bacteria</taxon>
        <taxon>Bacillati</taxon>
        <taxon>Bacillota</taxon>
        <taxon>Bacilli</taxon>
        <taxon>Bacillales</taxon>
        <taxon>Bacillaceae</taxon>
    </lineage>
</organism>
<dbReference type="InterPro" id="IPR013525">
    <property type="entry name" value="ABC2_TM"/>
</dbReference>
<dbReference type="SUPFAM" id="SSF58104">
    <property type="entry name" value="Methyl-accepting chemotaxis protein (MCP) signaling domain"/>
    <property type="match status" value="1"/>
</dbReference>
<keyword evidence="4 6" id="KW-0472">Membrane</keyword>
<dbReference type="OrthoDB" id="9811483at2"/>
<protein>
    <submittedName>
        <fullName evidence="8">Putative membrane protein</fullName>
    </submittedName>
</protein>
<dbReference type="STRING" id="1601833.SAMN05518684_102107"/>
<dbReference type="Gene3D" id="1.10.287.950">
    <property type="entry name" value="Methyl-accepting chemotaxis protein"/>
    <property type="match status" value="2"/>
</dbReference>
<dbReference type="GO" id="GO:0140359">
    <property type="term" value="F:ABC-type transporter activity"/>
    <property type="evidence" value="ECO:0007669"/>
    <property type="project" value="InterPro"/>
</dbReference>
<comment type="subcellular location">
    <subcellularLocation>
        <location evidence="1">Membrane</location>
        <topology evidence="1">Multi-pass membrane protein</topology>
    </subcellularLocation>
</comment>
<keyword evidence="9" id="KW-1185">Reference proteome</keyword>
<dbReference type="InterPro" id="IPR017500">
    <property type="entry name" value="Phage_infect_YhgE_N"/>
</dbReference>
<evidence type="ECO:0000256" key="3">
    <source>
        <dbReference type="ARBA" id="ARBA00022989"/>
    </source>
</evidence>
<feature type="coiled-coil region" evidence="5">
    <location>
        <begin position="275"/>
        <end position="330"/>
    </location>
</feature>
<gene>
    <name evidence="8" type="ORF">SAMN05518684_102107</name>
</gene>
<dbReference type="Pfam" id="PF12698">
    <property type="entry name" value="ABC2_membrane_3"/>
    <property type="match status" value="2"/>
</dbReference>
<evidence type="ECO:0000256" key="5">
    <source>
        <dbReference type="SAM" id="Coils"/>
    </source>
</evidence>
<dbReference type="PANTHER" id="PTHR43077">
    <property type="entry name" value="TRANSPORT PERMEASE YVFS-RELATED"/>
    <property type="match status" value="1"/>
</dbReference>
<evidence type="ECO:0000256" key="6">
    <source>
        <dbReference type="SAM" id="Phobius"/>
    </source>
</evidence>
<evidence type="ECO:0000256" key="4">
    <source>
        <dbReference type="ARBA" id="ARBA00023136"/>
    </source>
</evidence>
<dbReference type="Gene3D" id="3.40.1710.10">
    <property type="entry name" value="abc type-2 transporter like domain"/>
    <property type="match status" value="1"/>
</dbReference>
<name>A0A1H9Q9U9_9BACI</name>
<dbReference type="RefSeq" id="WP_093047444.1">
    <property type="nucleotide sequence ID" value="NZ_FOGT01000002.1"/>
</dbReference>
<dbReference type="InterPro" id="IPR051328">
    <property type="entry name" value="T7SS_ABC-Transporter"/>
</dbReference>